<dbReference type="PANTHER" id="PTHR43356">
    <property type="entry name" value="PHOSPHATE ACETYLTRANSFERASE"/>
    <property type="match status" value="1"/>
</dbReference>
<evidence type="ECO:0000256" key="4">
    <source>
        <dbReference type="ARBA" id="ARBA00012707"/>
    </source>
</evidence>
<evidence type="ECO:0000256" key="8">
    <source>
        <dbReference type="ARBA" id="ARBA00031108"/>
    </source>
</evidence>
<gene>
    <name evidence="10" type="primary">pta</name>
    <name evidence="10" type="ORF">Q4F26_01945</name>
</gene>
<evidence type="ECO:0000256" key="1">
    <source>
        <dbReference type="ARBA" id="ARBA00000705"/>
    </source>
</evidence>
<dbReference type="PANTHER" id="PTHR43356:SF3">
    <property type="entry name" value="PHOSPHATE ACETYLTRANSFERASE"/>
    <property type="match status" value="1"/>
</dbReference>
<accession>A0AA43UBU0</accession>
<dbReference type="Pfam" id="PF01515">
    <property type="entry name" value="PTA_PTB"/>
    <property type="match status" value="1"/>
</dbReference>
<evidence type="ECO:0000256" key="6">
    <source>
        <dbReference type="ARBA" id="ARBA00022679"/>
    </source>
</evidence>
<dbReference type="NCBIfam" id="TIGR00651">
    <property type="entry name" value="pta"/>
    <property type="match status" value="1"/>
</dbReference>
<dbReference type="PROSITE" id="PS50222">
    <property type="entry name" value="EF_HAND_2"/>
    <property type="match status" value="1"/>
</dbReference>
<evidence type="ECO:0000256" key="7">
    <source>
        <dbReference type="ARBA" id="ARBA00023315"/>
    </source>
</evidence>
<dbReference type="PIRSF" id="PIRSF000428">
    <property type="entry name" value="P_Ac_trans"/>
    <property type="match status" value="1"/>
</dbReference>
<reference evidence="10" key="1">
    <citation type="submission" date="2023-07" db="EMBL/GenBank/DDBJ databases">
        <title>Between Cages and Wild: Unraveling the Impact of Captivity on Animal Microbiomes and Antimicrobial Resistance.</title>
        <authorList>
            <person name="Schmartz G.P."/>
            <person name="Rehner J."/>
            <person name="Schuff M.J."/>
            <person name="Becker S.L."/>
            <person name="Kravczyk M."/>
            <person name="Gurevich A."/>
            <person name="Francke R."/>
            <person name="Mueller R."/>
            <person name="Keller V."/>
            <person name="Keller A."/>
        </authorList>
    </citation>
    <scope>NUCLEOTIDE SEQUENCE</scope>
    <source>
        <strain evidence="10">S39M_St_73</strain>
    </source>
</reference>
<comment type="caution">
    <text evidence="10">The sequence shown here is derived from an EMBL/GenBank/DDBJ whole genome shotgun (WGS) entry which is preliminary data.</text>
</comment>
<comment type="catalytic activity">
    <reaction evidence="1">
        <text>acetyl-CoA + phosphate = acetyl phosphate + CoA</text>
        <dbReference type="Rhea" id="RHEA:19521"/>
        <dbReference type="ChEBI" id="CHEBI:22191"/>
        <dbReference type="ChEBI" id="CHEBI:43474"/>
        <dbReference type="ChEBI" id="CHEBI:57287"/>
        <dbReference type="ChEBI" id="CHEBI:57288"/>
        <dbReference type="EC" id="2.3.1.8"/>
    </reaction>
</comment>
<dbReference type="EMBL" id="JAUNQW010000005">
    <property type="protein sequence ID" value="MDO5457086.1"/>
    <property type="molecule type" value="Genomic_DNA"/>
</dbReference>
<dbReference type="GO" id="GO:0008959">
    <property type="term" value="F:phosphate acetyltransferase activity"/>
    <property type="evidence" value="ECO:0007669"/>
    <property type="project" value="UniProtKB-EC"/>
</dbReference>
<dbReference type="NCBIfam" id="NF004167">
    <property type="entry name" value="PRK05632.1"/>
    <property type="match status" value="1"/>
</dbReference>
<dbReference type="Gene3D" id="3.40.50.10750">
    <property type="entry name" value="Isocitrate/Isopropylmalate dehydrogenase-like"/>
    <property type="match status" value="1"/>
</dbReference>
<dbReference type="AlphaFoldDB" id="A0AA43UBU0"/>
<sequence length="327" mass="35466">MTLMRELITSIQTNKQSIVFPEAIDERVLSAASRLYAEDILTPILIGAGEDIKKTAEENELNIEGITSIDPEEYEEIEKMVEAFVERRNGKVSPEEAREILKDMNYFGTMLVYMGKADGMVSGAIHSTSDTVRPAFQIIKPREGVSVVSGSFIMTREDERYVFADCGINPDPNEQQLAEIAVESARVAEAFDIKPAKVAMLSYSTHGSAGGPSVDKVVNATKIAQEAAPEFDIDGELQFDAALVESVGKSKAPDSNVAGQANVFIFPDLQSGNIGYKIAQRFGGFNAIGPLLQGLNKPINDLSRGCSAEDVYQIAIVTAQFALMNEA</sequence>
<dbReference type="SUPFAM" id="SSF53659">
    <property type="entry name" value="Isocitrate/Isopropylmalate dehydrogenase-like"/>
    <property type="match status" value="1"/>
</dbReference>
<evidence type="ECO:0000256" key="3">
    <source>
        <dbReference type="ARBA" id="ARBA00005656"/>
    </source>
</evidence>
<keyword evidence="11" id="KW-1185">Reference proteome</keyword>
<proteinExistence type="inferred from homology"/>
<feature type="domain" description="EF-hand" evidence="9">
    <location>
        <begin position="72"/>
        <end position="107"/>
    </location>
</feature>
<dbReference type="GO" id="GO:0005509">
    <property type="term" value="F:calcium ion binding"/>
    <property type="evidence" value="ECO:0007669"/>
    <property type="project" value="InterPro"/>
</dbReference>
<dbReference type="InterPro" id="IPR042113">
    <property type="entry name" value="P_AcTrfase_dom1"/>
</dbReference>
<name>A0AA43UBU0_9LACT</name>
<evidence type="ECO:0000313" key="11">
    <source>
        <dbReference type="Proteomes" id="UP001171751"/>
    </source>
</evidence>
<dbReference type="InterPro" id="IPR012147">
    <property type="entry name" value="P_Ac_Bu_trans"/>
</dbReference>
<dbReference type="InterPro" id="IPR050500">
    <property type="entry name" value="Phos_Acetyltrans/Butyryltrans"/>
</dbReference>
<dbReference type="Proteomes" id="UP001171751">
    <property type="component" value="Unassembled WGS sequence"/>
</dbReference>
<dbReference type="EC" id="2.3.1.8" evidence="4"/>
<dbReference type="InterPro" id="IPR004614">
    <property type="entry name" value="P_AcTrfase"/>
</dbReference>
<organism evidence="10 11">
    <name type="scientific">Atopococcus tabaci</name>
    <dbReference type="NCBI Taxonomy" id="269774"/>
    <lineage>
        <taxon>Bacteria</taxon>
        <taxon>Bacillati</taxon>
        <taxon>Bacillota</taxon>
        <taxon>Bacilli</taxon>
        <taxon>Lactobacillales</taxon>
        <taxon>Carnobacteriaceae</taxon>
        <taxon>Atopococcus</taxon>
    </lineage>
</organism>
<evidence type="ECO:0000259" key="9">
    <source>
        <dbReference type="PROSITE" id="PS50222"/>
    </source>
</evidence>
<keyword evidence="6 10" id="KW-0808">Transferase</keyword>
<dbReference type="Gene3D" id="3.40.50.10950">
    <property type="match status" value="1"/>
</dbReference>
<dbReference type="InterPro" id="IPR002048">
    <property type="entry name" value="EF_hand_dom"/>
</dbReference>
<evidence type="ECO:0000313" key="10">
    <source>
        <dbReference type="EMBL" id="MDO5457086.1"/>
    </source>
</evidence>
<keyword evidence="7 10" id="KW-0012">Acyltransferase</keyword>
<dbReference type="NCBIfam" id="NF007233">
    <property type="entry name" value="PRK09653.1"/>
    <property type="match status" value="1"/>
</dbReference>
<protein>
    <recommendedName>
        <fullName evidence="5">Phosphate acetyltransferase</fullName>
        <ecNumber evidence="4">2.3.1.8</ecNumber>
    </recommendedName>
    <alternativeName>
        <fullName evidence="8">Phosphotransacetylase</fullName>
    </alternativeName>
</protein>
<evidence type="ECO:0000256" key="2">
    <source>
        <dbReference type="ARBA" id="ARBA00004989"/>
    </source>
</evidence>
<comment type="similarity">
    <text evidence="3">Belongs to the phosphate acetyltransferase and butyryltransferase family.</text>
</comment>
<comment type="pathway">
    <text evidence="2">Metabolic intermediate biosynthesis; acetyl-CoA biosynthesis; acetyl-CoA from acetate: step 2/2.</text>
</comment>
<dbReference type="InterPro" id="IPR042112">
    <property type="entry name" value="P_AcTrfase_dom2"/>
</dbReference>
<dbReference type="InterPro" id="IPR002505">
    <property type="entry name" value="PTA_PTB"/>
</dbReference>
<evidence type="ECO:0000256" key="5">
    <source>
        <dbReference type="ARBA" id="ARBA00021528"/>
    </source>
</evidence>